<accession>A0A852VG65</accession>
<dbReference type="EMBL" id="JACCCU010000001">
    <property type="protein sequence ID" value="NYF88542.1"/>
    <property type="molecule type" value="Genomic_DNA"/>
</dbReference>
<sequence>MSIDIDAQFVSKGIMFHGVLLLPPWAALEFVRECSDRN</sequence>
<dbReference type="AlphaFoldDB" id="A0A852VG65"/>
<proteinExistence type="predicted"/>
<reference evidence="1 2" key="1">
    <citation type="submission" date="2020-07" db="EMBL/GenBank/DDBJ databases">
        <title>Genomic Encyclopedia of Type Strains, Phase IV (KMG-V): Genome sequencing to study the core and pangenomes of soil and plant-associated prokaryotes.</title>
        <authorList>
            <person name="Whitman W."/>
        </authorList>
    </citation>
    <scope>NUCLEOTIDE SEQUENCE [LARGE SCALE GENOMIC DNA]</scope>
    <source>
        <strain evidence="1 2">M8UP22</strain>
    </source>
</reference>
<gene>
    <name evidence="1" type="ORF">HDF08_000609</name>
</gene>
<dbReference type="Proteomes" id="UP000564385">
    <property type="component" value="Unassembled WGS sequence"/>
</dbReference>
<protein>
    <submittedName>
        <fullName evidence="1">Uncharacterized protein</fullName>
    </submittedName>
</protein>
<name>A0A852VG65_9BACT</name>
<evidence type="ECO:0000313" key="1">
    <source>
        <dbReference type="EMBL" id="NYF88542.1"/>
    </source>
</evidence>
<organism evidence="1 2">
    <name type="scientific">Tunturiibacter lichenicola</name>
    <dbReference type="NCBI Taxonomy" id="2051959"/>
    <lineage>
        <taxon>Bacteria</taxon>
        <taxon>Pseudomonadati</taxon>
        <taxon>Acidobacteriota</taxon>
        <taxon>Terriglobia</taxon>
        <taxon>Terriglobales</taxon>
        <taxon>Acidobacteriaceae</taxon>
        <taxon>Tunturiibacter</taxon>
    </lineage>
</organism>
<evidence type="ECO:0000313" key="2">
    <source>
        <dbReference type="Proteomes" id="UP000564385"/>
    </source>
</evidence>
<comment type="caution">
    <text evidence="1">The sequence shown here is derived from an EMBL/GenBank/DDBJ whole genome shotgun (WGS) entry which is preliminary data.</text>
</comment>